<feature type="compositionally biased region" description="Basic and acidic residues" evidence="1">
    <location>
        <begin position="1"/>
        <end position="11"/>
    </location>
</feature>
<reference evidence="2 3" key="1">
    <citation type="submission" date="2013-07" db="EMBL/GenBank/DDBJ databases">
        <title>Thalassospira permensis NBRC 106175 Genome Sequencing.</title>
        <authorList>
            <person name="Lai Q."/>
            <person name="Shao Z."/>
        </authorList>
    </citation>
    <scope>NUCLEOTIDE SEQUENCE [LARGE SCALE GENOMIC DNA]</scope>
    <source>
        <strain evidence="2 3">NBRC 106175</strain>
    </source>
</reference>
<organism evidence="2 3">
    <name type="scientific">Thalassospira permensis NBRC 106175</name>
    <dbReference type="NCBI Taxonomy" id="1353532"/>
    <lineage>
        <taxon>Bacteria</taxon>
        <taxon>Pseudomonadati</taxon>
        <taxon>Pseudomonadota</taxon>
        <taxon>Alphaproteobacteria</taxon>
        <taxon>Rhodospirillales</taxon>
        <taxon>Thalassospiraceae</taxon>
        <taxon>Thalassospira</taxon>
    </lineage>
</organism>
<feature type="region of interest" description="Disordered" evidence="1">
    <location>
        <begin position="1"/>
        <end position="32"/>
    </location>
</feature>
<accession>A0ABR4TP11</accession>
<name>A0ABR4TP11_9PROT</name>
<dbReference type="Proteomes" id="UP000027463">
    <property type="component" value="Unassembled WGS sequence"/>
</dbReference>
<comment type="caution">
    <text evidence="2">The sequence shown here is derived from an EMBL/GenBank/DDBJ whole genome shotgun (WGS) entry which is preliminary data.</text>
</comment>
<gene>
    <name evidence="2" type="ORF">SMB34_17795</name>
</gene>
<keyword evidence="3" id="KW-1185">Reference proteome</keyword>
<protein>
    <submittedName>
        <fullName evidence="2">Uncharacterized protein</fullName>
    </submittedName>
</protein>
<evidence type="ECO:0000256" key="1">
    <source>
        <dbReference type="SAM" id="MobiDB-lite"/>
    </source>
</evidence>
<sequence length="32" mass="3452">MGCEFESKERSAVNGMDDQNAGQTDAFGIPVF</sequence>
<proteinExistence type="predicted"/>
<evidence type="ECO:0000313" key="2">
    <source>
        <dbReference type="EMBL" id="KEO57012.1"/>
    </source>
</evidence>
<evidence type="ECO:0000313" key="3">
    <source>
        <dbReference type="Proteomes" id="UP000027463"/>
    </source>
</evidence>
<dbReference type="EMBL" id="AUNC01000017">
    <property type="protein sequence ID" value="KEO57012.1"/>
    <property type="molecule type" value="Genomic_DNA"/>
</dbReference>